<dbReference type="Proteomes" id="UP000191056">
    <property type="component" value="Unassembled WGS sequence"/>
</dbReference>
<dbReference type="Gene3D" id="1.10.3720.10">
    <property type="entry name" value="MetI-like"/>
    <property type="match status" value="1"/>
</dbReference>
<feature type="transmembrane region" description="Helical" evidence="7">
    <location>
        <begin position="265"/>
        <end position="285"/>
    </location>
</feature>
<dbReference type="InterPro" id="IPR000515">
    <property type="entry name" value="MetI-like"/>
</dbReference>
<keyword evidence="6 7" id="KW-0472">Membrane</keyword>
<evidence type="ECO:0000256" key="5">
    <source>
        <dbReference type="ARBA" id="ARBA00022989"/>
    </source>
</evidence>
<sequence length="300" mass="33697">MDTKMKKFKRLSFSDKFITISGYLGMVLFVLAIIIPLIYVVIASFMDPTTLSNQGITFDFSKWSTEGYTRVFKDDMILRGFLNSIFYSTGFALISVGATILAAYPLSRPDFVGKKFITTLYVITMFFGGGLMPTYLLIDNLKMINTVWAILLPGAINVWNIILARTYFQSLPKELREASAIDGASDITHFFKIMLPICKPIIAVLLLYQFVAQWNSYFDAMIYLDDAQLQPLQLVIRSILIQNTPKAGMIADIQSSAAMAKIAQLLKYSTIVVSSLPLLIMYPFFQKYFDKGIMAGSVKG</sequence>
<dbReference type="GO" id="GO:0005886">
    <property type="term" value="C:plasma membrane"/>
    <property type="evidence" value="ECO:0007669"/>
    <property type="project" value="UniProtKB-SubCell"/>
</dbReference>
<name>A0A1V4J1B3_9CLOT</name>
<gene>
    <name evidence="9" type="primary">araQ_5</name>
    <name evidence="9" type="ORF">CLCHR_03240</name>
</gene>
<dbReference type="Pfam" id="PF00528">
    <property type="entry name" value="BPD_transp_1"/>
    <property type="match status" value="1"/>
</dbReference>
<keyword evidence="5 7" id="KW-1133">Transmembrane helix</keyword>
<dbReference type="GO" id="GO:0055085">
    <property type="term" value="P:transmembrane transport"/>
    <property type="evidence" value="ECO:0007669"/>
    <property type="project" value="InterPro"/>
</dbReference>
<comment type="subcellular location">
    <subcellularLocation>
        <location evidence="1 7">Cell membrane</location>
        <topology evidence="1 7">Multi-pass membrane protein</topology>
    </subcellularLocation>
</comment>
<dbReference type="InterPro" id="IPR035906">
    <property type="entry name" value="MetI-like_sf"/>
</dbReference>
<evidence type="ECO:0000256" key="1">
    <source>
        <dbReference type="ARBA" id="ARBA00004651"/>
    </source>
</evidence>
<comment type="similarity">
    <text evidence="7">Belongs to the binding-protein-dependent transport system permease family.</text>
</comment>
<keyword evidence="3" id="KW-1003">Cell membrane</keyword>
<comment type="caution">
    <text evidence="9">The sequence shown here is derived from an EMBL/GenBank/DDBJ whole genome shotgun (WGS) entry which is preliminary data.</text>
</comment>
<dbReference type="EMBL" id="MZGT01000003">
    <property type="protein sequence ID" value="OPJ65966.1"/>
    <property type="molecule type" value="Genomic_DNA"/>
</dbReference>
<keyword evidence="4 7" id="KW-0812">Transmembrane</keyword>
<evidence type="ECO:0000256" key="7">
    <source>
        <dbReference type="RuleBase" id="RU363032"/>
    </source>
</evidence>
<feature type="transmembrane region" description="Helical" evidence="7">
    <location>
        <begin position="20"/>
        <end position="42"/>
    </location>
</feature>
<evidence type="ECO:0000256" key="3">
    <source>
        <dbReference type="ARBA" id="ARBA00022475"/>
    </source>
</evidence>
<feature type="transmembrane region" description="Helical" evidence="7">
    <location>
        <begin position="144"/>
        <end position="168"/>
    </location>
</feature>
<dbReference type="PANTHER" id="PTHR43744">
    <property type="entry name" value="ABC TRANSPORTER PERMEASE PROTEIN MG189-RELATED-RELATED"/>
    <property type="match status" value="1"/>
</dbReference>
<feature type="transmembrane region" description="Helical" evidence="7">
    <location>
        <begin position="189"/>
        <end position="211"/>
    </location>
</feature>
<evidence type="ECO:0000256" key="4">
    <source>
        <dbReference type="ARBA" id="ARBA00022692"/>
    </source>
</evidence>
<protein>
    <submittedName>
        <fullName evidence="9">L-arabinose transport system permease protein AraQ</fullName>
    </submittedName>
</protein>
<dbReference type="PROSITE" id="PS50928">
    <property type="entry name" value="ABC_TM1"/>
    <property type="match status" value="1"/>
</dbReference>
<dbReference type="RefSeq" id="WP_079437910.1">
    <property type="nucleotide sequence ID" value="NZ_JBLZIA010000010.1"/>
</dbReference>
<evidence type="ECO:0000313" key="9">
    <source>
        <dbReference type="EMBL" id="OPJ65966.1"/>
    </source>
</evidence>
<dbReference type="STRING" id="225345.CLCHR_03240"/>
<reference evidence="9 10" key="1">
    <citation type="submission" date="2017-03" db="EMBL/GenBank/DDBJ databases">
        <title>Genome sequence of Clostridium chromiireducens DSM 23318.</title>
        <authorList>
            <person name="Poehlein A."/>
            <person name="Daniel R."/>
        </authorList>
    </citation>
    <scope>NUCLEOTIDE SEQUENCE [LARGE SCALE GENOMIC DNA]</scope>
    <source>
        <strain evidence="9 10">DSM 23318</strain>
    </source>
</reference>
<dbReference type="SUPFAM" id="SSF161098">
    <property type="entry name" value="MetI-like"/>
    <property type="match status" value="1"/>
</dbReference>
<keyword evidence="2 7" id="KW-0813">Transport</keyword>
<feature type="transmembrane region" description="Helical" evidence="7">
    <location>
        <begin position="85"/>
        <end position="104"/>
    </location>
</feature>
<evidence type="ECO:0000256" key="2">
    <source>
        <dbReference type="ARBA" id="ARBA00022448"/>
    </source>
</evidence>
<dbReference type="CDD" id="cd06261">
    <property type="entry name" value="TM_PBP2"/>
    <property type="match status" value="1"/>
</dbReference>
<feature type="domain" description="ABC transmembrane type-1" evidence="8">
    <location>
        <begin position="81"/>
        <end position="274"/>
    </location>
</feature>
<evidence type="ECO:0000259" key="8">
    <source>
        <dbReference type="PROSITE" id="PS50928"/>
    </source>
</evidence>
<dbReference type="PANTHER" id="PTHR43744:SF9">
    <property type="entry name" value="POLYGALACTURONAN_RHAMNOGALACTURONAN TRANSPORT SYSTEM PERMEASE PROTEIN YTCP"/>
    <property type="match status" value="1"/>
</dbReference>
<keyword evidence="10" id="KW-1185">Reference proteome</keyword>
<accession>A0A1V4J1B3</accession>
<evidence type="ECO:0000256" key="6">
    <source>
        <dbReference type="ARBA" id="ARBA00023136"/>
    </source>
</evidence>
<organism evidence="9 10">
    <name type="scientific">Clostridium chromiireducens</name>
    <dbReference type="NCBI Taxonomy" id="225345"/>
    <lineage>
        <taxon>Bacteria</taxon>
        <taxon>Bacillati</taxon>
        <taxon>Bacillota</taxon>
        <taxon>Clostridia</taxon>
        <taxon>Eubacteriales</taxon>
        <taxon>Clostridiaceae</taxon>
        <taxon>Clostridium</taxon>
    </lineage>
</organism>
<evidence type="ECO:0000313" key="10">
    <source>
        <dbReference type="Proteomes" id="UP000191056"/>
    </source>
</evidence>
<feature type="transmembrane region" description="Helical" evidence="7">
    <location>
        <begin position="116"/>
        <end position="138"/>
    </location>
</feature>
<proteinExistence type="inferred from homology"/>
<dbReference type="AlphaFoldDB" id="A0A1V4J1B3"/>